<dbReference type="EMBL" id="FNIM01000003">
    <property type="protein sequence ID" value="SDN42307.1"/>
    <property type="molecule type" value="Genomic_DNA"/>
</dbReference>
<protein>
    <submittedName>
        <fullName evidence="1">Uncharacterized protein</fullName>
    </submittedName>
</protein>
<gene>
    <name evidence="1" type="ORF">SAMN05216355_103153</name>
</gene>
<name>A0A1H0B9I4_9ACTO</name>
<accession>A0A1H0B9I4</accession>
<proteinExistence type="predicted"/>
<reference evidence="2" key="1">
    <citation type="submission" date="2016-10" db="EMBL/GenBank/DDBJ databases">
        <authorList>
            <person name="Varghese N."/>
            <person name="Submissions S."/>
        </authorList>
    </citation>
    <scope>NUCLEOTIDE SEQUENCE [LARGE SCALE GENOMIC DNA]</scope>
    <source>
        <strain evidence="2">DSM 27982</strain>
    </source>
</reference>
<dbReference type="Proteomes" id="UP000198541">
    <property type="component" value="Unassembled WGS sequence"/>
</dbReference>
<dbReference type="AlphaFoldDB" id="A0A1H0B9I4"/>
<evidence type="ECO:0000313" key="2">
    <source>
        <dbReference type="Proteomes" id="UP000198541"/>
    </source>
</evidence>
<sequence length="31" mass="3536">MFFNTIDANTARAIAEIVNDRLAEKTTDEQH</sequence>
<evidence type="ECO:0000313" key="1">
    <source>
        <dbReference type="EMBL" id="SDN42307.1"/>
    </source>
</evidence>
<organism evidence="1 2">
    <name type="scientific">Actinomyces ruminicola</name>
    <dbReference type="NCBI Taxonomy" id="332524"/>
    <lineage>
        <taxon>Bacteria</taxon>
        <taxon>Bacillati</taxon>
        <taxon>Actinomycetota</taxon>
        <taxon>Actinomycetes</taxon>
        <taxon>Actinomycetales</taxon>
        <taxon>Actinomycetaceae</taxon>
        <taxon>Actinomyces</taxon>
    </lineage>
</organism>
<keyword evidence="2" id="KW-1185">Reference proteome</keyword>